<keyword evidence="1" id="KW-0472">Membrane</keyword>
<evidence type="ECO:0000313" key="2">
    <source>
        <dbReference type="EMBL" id="SEF46280.1"/>
    </source>
</evidence>
<protein>
    <submittedName>
        <fullName evidence="2">Uncharacterized protein</fullName>
    </submittedName>
</protein>
<dbReference type="EMBL" id="FNUS01000001">
    <property type="protein sequence ID" value="SEF46280.1"/>
    <property type="molecule type" value="Genomic_DNA"/>
</dbReference>
<reference evidence="3" key="1">
    <citation type="submission" date="2016-10" db="EMBL/GenBank/DDBJ databases">
        <authorList>
            <person name="Varghese N."/>
            <person name="Submissions S."/>
        </authorList>
    </citation>
    <scope>NUCLEOTIDE SEQUENCE [LARGE SCALE GENOMIC DNA]</scope>
    <source>
        <strain evidence="3">DSM 21580</strain>
    </source>
</reference>
<organism evidence="2 3">
    <name type="scientific">Halpernia humi</name>
    <dbReference type="NCBI Taxonomy" id="493375"/>
    <lineage>
        <taxon>Bacteria</taxon>
        <taxon>Pseudomonadati</taxon>
        <taxon>Bacteroidota</taxon>
        <taxon>Flavobacteriia</taxon>
        <taxon>Flavobacteriales</taxon>
        <taxon>Weeksellaceae</taxon>
        <taxon>Chryseobacterium group</taxon>
        <taxon>Halpernia</taxon>
    </lineage>
</organism>
<proteinExistence type="predicted"/>
<dbReference type="Proteomes" id="UP000236738">
    <property type="component" value="Unassembled WGS sequence"/>
</dbReference>
<keyword evidence="1" id="KW-1133">Transmembrane helix</keyword>
<evidence type="ECO:0000313" key="3">
    <source>
        <dbReference type="Proteomes" id="UP000236738"/>
    </source>
</evidence>
<feature type="transmembrane region" description="Helical" evidence="1">
    <location>
        <begin position="5"/>
        <end position="25"/>
    </location>
</feature>
<keyword evidence="1" id="KW-0812">Transmembrane</keyword>
<dbReference type="RefSeq" id="WP_185116929.1">
    <property type="nucleotide sequence ID" value="NZ_FNUS01000001.1"/>
</dbReference>
<sequence>MKKQLIIYGILIVIYVLYNFFFKIADEKINTAINILFGSLIFGYIAYIASTLLKKMK</sequence>
<keyword evidence="3" id="KW-1185">Reference proteome</keyword>
<name>A0A1H5S792_9FLAO</name>
<feature type="transmembrane region" description="Helical" evidence="1">
    <location>
        <begin position="31"/>
        <end position="53"/>
    </location>
</feature>
<gene>
    <name evidence="2" type="ORF">SAMN05421847_0060</name>
</gene>
<evidence type="ECO:0000256" key="1">
    <source>
        <dbReference type="SAM" id="Phobius"/>
    </source>
</evidence>
<dbReference type="AlphaFoldDB" id="A0A1H5S792"/>
<accession>A0A1H5S792</accession>